<dbReference type="EMBL" id="RSEB01000002">
    <property type="protein sequence ID" value="RRS00220.1"/>
    <property type="molecule type" value="Genomic_DNA"/>
</dbReference>
<dbReference type="InterPro" id="IPR002035">
    <property type="entry name" value="VWF_A"/>
</dbReference>
<dbReference type="PANTHER" id="PTHR10579:SF43">
    <property type="entry name" value="ZINC FINGER (C3HC4-TYPE RING FINGER) FAMILY PROTEIN"/>
    <property type="match status" value="1"/>
</dbReference>
<evidence type="ECO:0000256" key="1">
    <source>
        <dbReference type="SAM" id="SignalP"/>
    </source>
</evidence>
<keyword evidence="4" id="KW-1185">Reference proteome</keyword>
<reference evidence="3 4" key="1">
    <citation type="submission" date="2018-12" db="EMBL/GenBank/DDBJ databases">
        <title>Glycomyces sp. YIM 121974 draft genome.</title>
        <authorList>
            <person name="Li Q."/>
        </authorList>
    </citation>
    <scope>NUCLEOTIDE SEQUENCE [LARGE SCALE GENOMIC DNA]</scope>
    <source>
        <strain evidence="3 4">YIM 121974</strain>
    </source>
</reference>
<dbReference type="Pfam" id="PF12034">
    <property type="entry name" value="YfbK_C"/>
    <property type="match status" value="1"/>
</dbReference>
<keyword evidence="1" id="KW-0732">Signal</keyword>
<dbReference type="InterPro" id="IPR051266">
    <property type="entry name" value="CLCR"/>
</dbReference>
<feature type="domain" description="VWFA" evidence="2">
    <location>
        <begin position="162"/>
        <end position="338"/>
    </location>
</feature>
<dbReference type="InterPro" id="IPR021908">
    <property type="entry name" value="YfbK_C"/>
</dbReference>
<feature type="chain" id="PRO_5019251690" evidence="1">
    <location>
        <begin position="36"/>
        <end position="495"/>
    </location>
</feature>
<dbReference type="InterPro" id="IPR022156">
    <property type="entry name" value="Uncharacterised_YfbK_N"/>
</dbReference>
<evidence type="ECO:0000313" key="4">
    <source>
        <dbReference type="Proteomes" id="UP000277256"/>
    </source>
</evidence>
<dbReference type="InterPro" id="IPR036465">
    <property type="entry name" value="vWFA_dom_sf"/>
</dbReference>
<comment type="caution">
    <text evidence="3">The sequence shown here is derived from an EMBL/GenBank/DDBJ whole genome shotgun (WGS) entry which is preliminary data.</text>
</comment>
<dbReference type="SMART" id="SM00327">
    <property type="entry name" value="VWA"/>
    <property type="match status" value="1"/>
</dbReference>
<proteinExistence type="predicted"/>
<dbReference type="AlphaFoldDB" id="A0A426V035"/>
<accession>A0A426V035</accession>
<dbReference type="SUPFAM" id="SSF53300">
    <property type="entry name" value="vWA-like"/>
    <property type="match status" value="1"/>
</dbReference>
<dbReference type="PANTHER" id="PTHR10579">
    <property type="entry name" value="CALCIUM-ACTIVATED CHLORIDE CHANNEL REGULATOR"/>
    <property type="match status" value="1"/>
</dbReference>
<evidence type="ECO:0000313" key="3">
    <source>
        <dbReference type="EMBL" id="RRS00220.1"/>
    </source>
</evidence>
<protein>
    <submittedName>
        <fullName evidence="3">DUF3520 domain-containing protein</fullName>
    </submittedName>
</protein>
<dbReference type="Pfam" id="PF00092">
    <property type="entry name" value="VWA"/>
    <property type="match status" value="1"/>
</dbReference>
<sequence length="495" mass="52288">MEERPPHRRDPSMRRLLAIPAALLLALLAACTGEAGGETAVDLAGPGAVDPAESEAEYEVNESADPADDPESTFAVDVDTASYDYARQSLLDGELPPPDQVRPEEFVNSFDYGYEEPAGNGFALTVGYQDLPEWYGAEDGAQVVRVALQTRTESDAGRDDVNLTFVIDVSGSMEGDRIAIVRDALHLLVDELRPTDAVAIVTYESESDVLLGMTEVGDGEALHDAIDDLEADGSTNMHAGLEDGYELAAEAFDGDRDNRVVLLSDGEANVGLTEHDAMLDAIGGEIADGITLLTVGVGDSYNQELLEQLADNGDGWAVFFASQGRAEEVFSERLTSTLGVTAEDAKVQVTFNPETVASYRLIGFENRALQDEDFEDDSVDAGEVGPGHSVTALYEVVPTGETGEYLTAAVRWTDPETGETGTAEQTADAGAVFDFPDSGLDVATVAAAFAEALRGSAEFDCAAILPEAQALAETTDDPDVDELAELVAAAAELGA</sequence>
<dbReference type="PROSITE" id="PS51257">
    <property type="entry name" value="PROKAR_LIPOPROTEIN"/>
    <property type="match status" value="1"/>
</dbReference>
<feature type="signal peptide" evidence="1">
    <location>
        <begin position="1"/>
        <end position="35"/>
    </location>
</feature>
<dbReference type="Gene3D" id="3.40.50.410">
    <property type="entry name" value="von Willebrand factor, type A domain"/>
    <property type="match status" value="1"/>
</dbReference>
<dbReference type="Proteomes" id="UP000277256">
    <property type="component" value="Unassembled WGS sequence"/>
</dbReference>
<evidence type="ECO:0000259" key="2">
    <source>
        <dbReference type="PROSITE" id="PS50234"/>
    </source>
</evidence>
<dbReference type="Pfam" id="PF12450">
    <property type="entry name" value="vWF_A"/>
    <property type="match status" value="1"/>
</dbReference>
<dbReference type="PROSITE" id="PS50234">
    <property type="entry name" value="VWFA"/>
    <property type="match status" value="1"/>
</dbReference>
<gene>
    <name evidence="3" type="ORF">EIW28_06415</name>
</gene>
<organism evidence="3 4">
    <name type="scientific">Glycomyces terrestris</name>
    <dbReference type="NCBI Taxonomy" id="2493553"/>
    <lineage>
        <taxon>Bacteria</taxon>
        <taxon>Bacillati</taxon>
        <taxon>Actinomycetota</taxon>
        <taxon>Actinomycetes</taxon>
        <taxon>Glycomycetales</taxon>
        <taxon>Glycomycetaceae</taxon>
        <taxon>Glycomyces</taxon>
    </lineage>
</organism>
<name>A0A426V035_9ACTN</name>